<evidence type="ECO:0000313" key="10">
    <source>
        <dbReference type="EMBL" id="MFC7345353.1"/>
    </source>
</evidence>
<dbReference type="InterPro" id="IPR000700">
    <property type="entry name" value="PAS-assoc_C"/>
</dbReference>
<dbReference type="Gene3D" id="1.10.287.130">
    <property type="match status" value="1"/>
</dbReference>
<dbReference type="InterPro" id="IPR001610">
    <property type="entry name" value="PAC"/>
</dbReference>
<dbReference type="SMART" id="SM00388">
    <property type="entry name" value="HisKA"/>
    <property type="match status" value="1"/>
</dbReference>
<dbReference type="Pfam" id="PF08448">
    <property type="entry name" value="PAS_4"/>
    <property type="match status" value="2"/>
</dbReference>
<evidence type="ECO:0000256" key="5">
    <source>
        <dbReference type="ARBA" id="ARBA00022777"/>
    </source>
</evidence>
<protein>
    <recommendedName>
        <fullName evidence="2">histidine kinase</fullName>
        <ecNumber evidence="2">2.7.13.3</ecNumber>
    </recommendedName>
</protein>
<dbReference type="PRINTS" id="PR00344">
    <property type="entry name" value="BCTRLSENSOR"/>
</dbReference>
<dbReference type="PROSITE" id="PS50113">
    <property type="entry name" value="PAC"/>
    <property type="match status" value="3"/>
</dbReference>
<dbReference type="SUPFAM" id="SSF55785">
    <property type="entry name" value="PYP-like sensor domain (PAS domain)"/>
    <property type="match status" value="4"/>
</dbReference>
<evidence type="ECO:0000256" key="2">
    <source>
        <dbReference type="ARBA" id="ARBA00012438"/>
    </source>
</evidence>
<proteinExistence type="predicted"/>
<keyword evidence="6" id="KW-0175">Coiled coil</keyword>
<sequence length="836" mass="93939">MKALVPSLTFEQLINVLSFTNIATAVHVGENARIEFANQAMLNIWGRGSEVIGKGLGEAMPELTGQPFIEMFAKVWREGITISGNDTAAEIMVDGVIGTYYFDFEYRAIKDADGQVMAILHTAIDVTERYLNRHELEQASQNKRLLIREQSLNEQLAAANEELAATNEDLHASREELSRTNAQLERMVEDRVKALVESEERFRSMADNTDVLIGVRDETGQLIYFNKAWSQLSGRTGDQLISLGWHDLIHPLDKQRFLETHQEAFNLKISYTAEMRLLGADGSYHWLLKKGTPRFLNDGSFAGFISSCIDITQLKLSEQKLQDINEELAASNEEFAALNEELAATNEELAESNEELLRSEARFRNLIKQAPVAICVIRAEDLVVTDVNEGYLELIGKPRNQVEKRVIWEAVAEATEIYSPIMQQVITTGIAFHGREHELILNRNDVDETVFIDFVYEPVIDSRGKVTSIMVVGNDVTDKVLARRKIEDVEERNRLAIEAADIGTYELSYENQSVIGSDRFDEIFGVTSPVSRAQVLAVYHPLDMHLSDQAHSIARKTGKLFYETRIIAGNGNVKWIRLHGNVHYDPEGNVKKLLGTVMDITALKQIQQQKDDFISIASHELKTPLTSLKVSLQLLERMKSSPTALLPKLIDQSNKSMEKISELVEELLNVTRINEGKVILNKKKFDLAHIVDECCGNIIHLEHHELIVGGERKLDVIADENRIQQIVINFINNAIKYAPLSRKIFVNVEYSDNSAKVSVTDNGPGIPEDKLPYLFDRYYRVDSKGVQASGLGLGLYISADIIERHGGKIGVESIEGQGSTFWFTIPDDDQANTESL</sequence>
<dbReference type="Pfam" id="PF00512">
    <property type="entry name" value="HisKA"/>
    <property type="match status" value="1"/>
</dbReference>
<dbReference type="RefSeq" id="WP_378172213.1">
    <property type="nucleotide sequence ID" value="NZ_JBHTCR010000001.1"/>
</dbReference>
<accession>A0ABW2LUK8</accession>
<gene>
    <name evidence="10" type="ORF">ACFQO9_01310</name>
</gene>
<keyword evidence="5" id="KW-0418">Kinase</keyword>
<dbReference type="InterPro" id="IPR013655">
    <property type="entry name" value="PAS_fold_3"/>
</dbReference>
<evidence type="ECO:0000256" key="3">
    <source>
        <dbReference type="ARBA" id="ARBA00022553"/>
    </source>
</evidence>
<keyword evidence="3" id="KW-0597">Phosphoprotein</keyword>
<dbReference type="InterPro" id="IPR036890">
    <property type="entry name" value="HATPase_C_sf"/>
</dbReference>
<dbReference type="InterPro" id="IPR005467">
    <property type="entry name" value="His_kinase_dom"/>
</dbReference>
<keyword evidence="11" id="KW-1185">Reference proteome</keyword>
<name>A0ABW2LUK8_9FLAO</name>
<evidence type="ECO:0000313" key="11">
    <source>
        <dbReference type="Proteomes" id="UP001596550"/>
    </source>
</evidence>
<dbReference type="InterPro" id="IPR052162">
    <property type="entry name" value="Sensor_kinase/Photoreceptor"/>
</dbReference>
<comment type="catalytic activity">
    <reaction evidence="1">
        <text>ATP + protein L-histidine = ADP + protein N-phospho-L-histidine.</text>
        <dbReference type="EC" id="2.7.13.3"/>
    </reaction>
</comment>
<feature type="coiled-coil region" evidence="6">
    <location>
        <begin position="142"/>
        <end position="190"/>
    </location>
</feature>
<feature type="domain" description="PAC" evidence="9">
    <location>
        <begin position="271"/>
        <end position="323"/>
    </location>
</feature>
<evidence type="ECO:0000259" key="7">
    <source>
        <dbReference type="PROSITE" id="PS50109"/>
    </source>
</evidence>
<dbReference type="SMART" id="SM00086">
    <property type="entry name" value="PAC"/>
    <property type="match status" value="4"/>
</dbReference>
<evidence type="ECO:0000259" key="9">
    <source>
        <dbReference type="PROSITE" id="PS50113"/>
    </source>
</evidence>
<evidence type="ECO:0000256" key="6">
    <source>
        <dbReference type="SAM" id="Coils"/>
    </source>
</evidence>
<evidence type="ECO:0000256" key="1">
    <source>
        <dbReference type="ARBA" id="ARBA00000085"/>
    </source>
</evidence>
<dbReference type="Proteomes" id="UP001596550">
    <property type="component" value="Unassembled WGS sequence"/>
</dbReference>
<dbReference type="InterPro" id="IPR035965">
    <property type="entry name" value="PAS-like_dom_sf"/>
</dbReference>
<dbReference type="CDD" id="cd00075">
    <property type="entry name" value="HATPase"/>
    <property type="match status" value="1"/>
</dbReference>
<dbReference type="PROSITE" id="PS50109">
    <property type="entry name" value="HIS_KIN"/>
    <property type="match status" value="1"/>
</dbReference>
<feature type="domain" description="Histidine kinase" evidence="7">
    <location>
        <begin position="616"/>
        <end position="829"/>
    </location>
</feature>
<reference evidence="11" key="1">
    <citation type="journal article" date="2019" name="Int. J. Syst. Evol. Microbiol.">
        <title>The Global Catalogue of Microorganisms (GCM) 10K type strain sequencing project: providing services to taxonomists for standard genome sequencing and annotation.</title>
        <authorList>
            <consortium name="The Broad Institute Genomics Platform"/>
            <consortium name="The Broad Institute Genome Sequencing Center for Infectious Disease"/>
            <person name="Wu L."/>
            <person name="Ma J."/>
        </authorList>
    </citation>
    <scope>NUCLEOTIDE SEQUENCE [LARGE SCALE GENOMIC DNA]</scope>
    <source>
        <strain evidence="11">CCUG 54781</strain>
    </source>
</reference>
<dbReference type="SUPFAM" id="SSF47384">
    <property type="entry name" value="Homodimeric domain of signal transducing histidine kinase"/>
    <property type="match status" value="1"/>
</dbReference>
<dbReference type="InterPro" id="IPR000014">
    <property type="entry name" value="PAS"/>
</dbReference>
<dbReference type="EC" id="2.7.13.3" evidence="2"/>
<dbReference type="InterPro" id="IPR003594">
    <property type="entry name" value="HATPase_dom"/>
</dbReference>
<dbReference type="SMART" id="SM00091">
    <property type="entry name" value="PAS"/>
    <property type="match status" value="4"/>
</dbReference>
<dbReference type="Gene3D" id="2.10.70.100">
    <property type="match status" value="1"/>
</dbReference>
<dbReference type="EMBL" id="JBHTCR010000001">
    <property type="protein sequence ID" value="MFC7345353.1"/>
    <property type="molecule type" value="Genomic_DNA"/>
</dbReference>
<dbReference type="Pfam" id="PF02518">
    <property type="entry name" value="HATPase_c"/>
    <property type="match status" value="1"/>
</dbReference>
<dbReference type="PROSITE" id="PS50112">
    <property type="entry name" value="PAS"/>
    <property type="match status" value="1"/>
</dbReference>
<dbReference type="NCBIfam" id="TIGR00229">
    <property type="entry name" value="sensory_box"/>
    <property type="match status" value="3"/>
</dbReference>
<feature type="domain" description="PAS" evidence="8">
    <location>
        <begin position="198"/>
        <end position="268"/>
    </location>
</feature>
<dbReference type="Pfam" id="PF08447">
    <property type="entry name" value="PAS_3"/>
    <property type="match status" value="2"/>
</dbReference>
<dbReference type="SUPFAM" id="SSF55874">
    <property type="entry name" value="ATPase domain of HSP90 chaperone/DNA topoisomerase II/histidine kinase"/>
    <property type="match status" value="1"/>
</dbReference>
<dbReference type="PANTHER" id="PTHR43304">
    <property type="entry name" value="PHYTOCHROME-LIKE PROTEIN CPH1"/>
    <property type="match status" value="1"/>
</dbReference>
<dbReference type="PANTHER" id="PTHR43304:SF1">
    <property type="entry name" value="PAC DOMAIN-CONTAINING PROTEIN"/>
    <property type="match status" value="1"/>
</dbReference>
<evidence type="ECO:0000256" key="4">
    <source>
        <dbReference type="ARBA" id="ARBA00022679"/>
    </source>
</evidence>
<keyword evidence="4" id="KW-0808">Transferase</keyword>
<feature type="domain" description="PAC" evidence="9">
    <location>
        <begin position="560"/>
        <end position="612"/>
    </location>
</feature>
<dbReference type="InterPro" id="IPR004358">
    <property type="entry name" value="Sig_transdc_His_kin-like_C"/>
</dbReference>
<evidence type="ECO:0000259" key="8">
    <source>
        <dbReference type="PROSITE" id="PS50112"/>
    </source>
</evidence>
<dbReference type="InterPro" id="IPR003661">
    <property type="entry name" value="HisK_dim/P_dom"/>
</dbReference>
<dbReference type="Gene3D" id="3.30.565.10">
    <property type="entry name" value="Histidine kinase-like ATPase, C-terminal domain"/>
    <property type="match status" value="1"/>
</dbReference>
<comment type="caution">
    <text evidence="10">The sequence shown here is derived from an EMBL/GenBank/DDBJ whole genome shotgun (WGS) entry which is preliminary data.</text>
</comment>
<dbReference type="SMART" id="SM00387">
    <property type="entry name" value="HATPase_c"/>
    <property type="match status" value="1"/>
</dbReference>
<dbReference type="InterPro" id="IPR036097">
    <property type="entry name" value="HisK_dim/P_sf"/>
</dbReference>
<dbReference type="CDD" id="cd00082">
    <property type="entry name" value="HisKA"/>
    <property type="match status" value="1"/>
</dbReference>
<feature type="domain" description="PAC" evidence="9">
    <location>
        <begin position="435"/>
        <end position="488"/>
    </location>
</feature>
<dbReference type="CDD" id="cd00130">
    <property type="entry name" value="PAS"/>
    <property type="match status" value="2"/>
</dbReference>
<dbReference type="InterPro" id="IPR013656">
    <property type="entry name" value="PAS_4"/>
</dbReference>
<feature type="coiled-coil region" evidence="6">
    <location>
        <begin position="314"/>
        <end position="369"/>
    </location>
</feature>
<organism evidence="10 11">
    <name type="scientific">Chryseobacterium zhengzhouense</name>
    <dbReference type="NCBI Taxonomy" id="1636086"/>
    <lineage>
        <taxon>Bacteria</taxon>
        <taxon>Pseudomonadati</taxon>
        <taxon>Bacteroidota</taxon>
        <taxon>Flavobacteriia</taxon>
        <taxon>Flavobacteriales</taxon>
        <taxon>Weeksellaceae</taxon>
        <taxon>Chryseobacterium group</taxon>
        <taxon>Chryseobacterium</taxon>
    </lineage>
</organism>
<dbReference type="Gene3D" id="3.30.450.20">
    <property type="entry name" value="PAS domain"/>
    <property type="match status" value="4"/>
</dbReference>